<dbReference type="PATRIC" id="fig|742737.3.peg.2761"/>
<evidence type="ECO:0000256" key="8">
    <source>
        <dbReference type="SAM" id="Phobius"/>
    </source>
</evidence>
<reference evidence="9 10" key="1">
    <citation type="submission" date="2011-08" db="EMBL/GenBank/DDBJ databases">
        <title>The Genome Sequence of Clostridium hathewayi WAL-18680.</title>
        <authorList>
            <consortium name="The Broad Institute Genome Sequencing Platform"/>
            <person name="Earl A."/>
            <person name="Ward D."/>
            <person name="Feldgarden M."/>
            <person name="Gevers D."/>
            <person name="Finegold S.M."/>
            <person name="Summanen P.H."/>
            <person name="Molitoris D.R."/>
            <person name="Song M."/>
            <person name="Daigneault M."/>
            <person name="Allen-Vercoe E."/>
            <person name="Young S.K."/>
            <person name="Zeng Q."/>
            <person name="Gargeya S."/>
            <person name="Fitzgerald M."/>
            <person name="Haas B."/>
            <person name="Abouelleil A."/>
            <person name="Alvarado L."/>
            <person name="Arachchi H.M."/>
            <person name="Berlin A."/>
            <person name="Brown A."/>
            <person name="Chapman S.B."/>
            <person name="Chen Z."/>
            <person name="Dunbar C."/>
            <person name="Freedman E."/>
            <person name="Gearin G."/>
            <person name="Gellesch M."/>
            <person name="Goldberg J."/>
            <person name="Griggs A."/>
            <person name="Gujja S."/>
            <person name="Heiman D."/>
            <person name="Howarth C."/>
            <person name="Larson L."/>
            <person name="Lui A."/>
            <person name="MacDonald P.J.P."/>
            <person name="Montmayeur A."/>
            <person name="Murphy C."/>
            <person name="Neiman D."/>
            <person name="Pearson M."/>
            <person name="Priest M."/>
            <person name="Roberts A."/>
            <person name="Saif S."/>
            <person name="Shea T."/>
            <person name="Shenoy N."/>
            <person name="Sisk P."/>
            <person name="Stolte C."/>
            <person name="Sykes S."/>
            <person name="Wortman J."/>
            <person name="Nusbaum C."/>
            <person name="Birren B."/>
        </authorList>
    </citation>
    <scope>NUCLEOTIDE SEQUENCE [LARGE SCALE GENOMIC DNA]</scope>
    <source>
        <strain evidence="9 10">WAL-18680</strain>
    </source>
</reference>
<dbReference type="GO" id="GO:0005886">
    <property type="term" value="C:plasma membrane"/>
    <property type="evidence" value="ECO:0007669"/>
    <property type="project" value="UniProtKB-SubCell"/>
</dbReference>
<keyword evidence="7 8" id="KW-0472">Membrane</keyword>
<keyword evidence="6 8" id="KW-1133">Transmembrane helix</keyword>
<keyword evidence="4" id="KW-1003">Cell membrane</keyword>
<dbReference type="OrthoDB" id="9811975at2"/>
<comment type="caution">
    <text evidence="9">The sequence shown here is derived from an EMBL/GenBank/DDBJ whole genome shotgun (WGS) entry which is preliminary data.</text>
</comment>
<dbReference type="HOGENOM" id="CLU_013016_3_0_9"/>
<dbReference type="CDD" id="cd06550">
    <property type="entry name" value="TM_ABC_iron-siderophores_like"/>
    <property type="match status" value="1"/>
</dbReference>
<dbReference type="RefSeq" id="WP_006780732.1">
    <property type="nucleotide sequence ID" value="NZ_CP040506.1"/>
</dbReference>
<feature type="transmembrane region" description="Helical" evidence="8">
    <location>
        <begin position="297"/>
        <end position="315"/>
    </location>
</feature>
<dbReference type="PANTHER" id="PTHR30472">
    <property type="entry name" value="FERRIC ENTEROBACTIN TRANSPORT SYSTEM PERMEASE PROTEIN"/>
    <property type="match status" value="1"/>
</dbReference>
<feature type="transmembrane region" description="Helical" evidence="8">
    <location>
        <begin position="93"/>
        <end position="126"/>
    </location>
</feature>
<feature type="transmembrane region" description="Helical" evidence="8">
    <location>
        <begin position="186"/>
        <end position="206"/>
    </location>
</feature>
<dbReference type="Gene3D" id="1.10.3470.10">
    <property type="entry name" value="ABC transporter involved in vitamin B12 uptake, BtuC"/>
    <property type="match status" value="1"/>
</dbReference>
<dbReference type="AlphaFoldDB" id="G5IGX5"/>
<feature type="transmembrane region" description="Helical" evidence="8">
    <location>
        <begin position="226"/>
        <end position="253"/>
    </location>
</feature>
<evidence type="ECO:0000256" key="2">
    <source>
        <dbReference type="ARBA" id="ARBA00007935"/>
    </source>
</evidence>
<keyword evidence="10" id="KW-1185">Reference proteome</keyword>
<dbReference type="SUPFAM" id="SSF81345">
    <property type="entry name" value="ABC transporter involved in vitamin B12 uptake, BtuC"/>
    <property type="match status" value="1"/>
</dbReference>
<dbReference type="Pfam" id="PF01032">
    <property type="entry name" value="FecCD"/>
    <property type="match status" value="1"/>
</dbReference>
<dbReference type="EMBL" id="ADLN01000067">
    <property type="protein sequence ID" value="EHI59260.1"/>
    <property type="molecule type" value="Genomic_DNA"/>
</dbReference>
<evidence type="ECO:0000256" key="6">
    <source>
        <dbReference type="ARBA" id="ARBA00022989"/>
    </source>
</evidence>
<feature type="transmembrane region" description="Helical" evidence="8">
    <location>
        <begin position="273"/>
        <end position="291"/>
    </location>
</feature>
<feature type="transmembrane region" description="Helical" evidence="8">
    <location>
        <begin position="138"/>
        <end position="160"/>
    </location>
</feature>
<dbReference type="InterPro" id="IPR037294">
    <property type="entry name" value="ABC_BtuC-like"/>
</dbReference>
<evidence type="ECO:0000256" key="3">
    <source>
        <dbReference type="ARBA" id="ARBA00022448"/>
    </source>
</evidence>
<evidence type="ECO:0000256" key="4">
    <source>
        <dbReference type="ARBA" id="ARBA00022475"/>
    </source>
</evidence>
<organism evidence="9 10">
    <name type="scientific">Hungatella hathewayi WAL-18680</name>
    <dbReference type="NCBI Taxonomy" id="742737"/>
    <lineage>
        <taxon>Bacteria</taxon>
        <taxon>Bacillati</taxon>
        <taxon>Bacillota</taxon>
        <taxon>Clostridia</taxon>
        <taxon>Lachnospirales</taxon>
        <taxon>Lachnospiraceae</taxon>
        <taxon>Hungatella</taxon>
    </lineage>
</organism>
<feature type="transmembrane region" description="Helical" evidence="8">
    <location>
        <begin position="50"/>
        <end position="72"/>
    </location>
</feature>
<sequence>MKRITYSRLWLFLALAVLSLVSLTIGVKDFSLIQMFQPGSEGQNLAVLSRIPRLLSILITGASLSIAGLIMQTLTRNKFVAPSTAGTMEWCRFGVMLALLAFAGAGTGTKMAVAFVCSLGGTLLFMKILSVIPYRDSVMVPLIGMMLGSVVSSVTTFFAYQYDIVQNISSWLEGSFSLILKGRYEMLYLGIPFLILGYVYADRFTISGMGEDMAKGLGLNHKAVVFAGLAIVAMITSAVIVTVGSIPFVGMIIPNMISIWKGDNLKNSIGDTALFGALFVLICDMVGRVLIFPYEVSVSVMMSVVGSAVFLIILFRKNAPGVRRKRA</sequence>
<proteinExistence type="inferred from homology"/>
<dbReference type="InterPro" id="IPR000522">
    <property type="entry name" value="ABC_transptr_permease_BtuC"/>
</dbReference>
<gene>
    <name evidence="9" type="ORF">HMPREF9473_02753</name>
</gene>
<evidence type="ECO:0000256" key="7">
    <source>
        <dbReference type="ARBA" id="ARBA00023136"/>
    </source>
</evidence>
<comment type="similarity">
    <text evidence="2">Belongs to the binding-protein-dependent transport system permease family. FecCD subfamily.</text>
</comment>
<keyword evidence="5 8" id="KW-0812">Transmembrane</keyword>
<keyword evidence="3" id="KW-0813">Transport</keyword>
<evidence type="ECO:0000313" key="10">
    <source>
        <dbReference type="Proteomes" id="UP000005384"/>
    </source>
</evidence>
<dbReference type="GO" id="GO:0033214">
    <property type="term" value="P:siderophore-iron import into cell"/>
    <property type="evidence" value="ECO:0007669"/>
    <property type="project" value="TreeGrafter"/>
</dbReference>
<evidence type="ECO:0008006" key="11">
    <source>
        <dbReference type="Google" id="ProtNLM"/>
    </source>
</evidence>
<evidence type="ECO:0000313" key="9">
    <source>
        <dbReference type="EMBL" id="EHI59260.1"/>
    </source>
</evidence>
<dbReference type="PANTHER" id="PTHR30472:SF27">
    <property type="entry name" value="PETROBACTIN IMPORT SYSTEM PERMEASE PROTEIN YCLN"/>
    <property type="match status" value="1"/>
</dbReference>
<protein>
    <recommendedName>
        <fullName evidence="11">Iron compound ABC transporter, permease</fullName>
    </recommendedName>
</protein>
<comment type="subcellular location">
    <subcellularLocation>
        <location evidence="1">Cell membrane</location>
        <topology evidence="1">Multi-pass membrane protein</topology>
    </subcellularLocation>
</comment>
<dbReference type="Proteomes" id="UP000005384">
    <property type="component" value="Unassembled WGS sequence"/>
</dbReference>
<evidence type="ECO:0000256" key="5">
    <source>
        <dbReference type="ARBA" id="ARBA00022692"/>
    </source>
</evidence>
<evidence type="ECO:0000256" key="1">
    <source>
        <dbReference type="ARBA" id="ARBA00004651"/>
    </source>
</evidence>
<name>G5IGX5_9FIRM</name>
<accession>G5IGX5</accession>
<dbReference type="GO" id="GO:0022857">
    <property type="term" value="F:transmembrane transporter activity"/>
    <property type="evidence" value="ECO:0007669"/>
    <property type="project" value="InterPro"/>
</dbReference>